<evidence type="ECO:0000313" key="2">
    <source>
        <dbReference type="Proteomes" id="UP000253314"/>
    </source>
</evidence>
<organism evidence="1 2">
    <name type="scientific">Bacillus taeanensis</name>
    <dbReference type="NCBI Taxonomy" id="273032"/>
    <lineage>
        <taxon>Bacteria</taxon>
        <taxon>Bacillati</taxon>
        <taxon>Bacillota</taxon>
        <taxon>Bacilli</taxon>
        <taxon>Bacillales</taxon>
        <taxon>Bacillaceae</taxon>
        <taxon>Bacillus</taxon>
    </lineage>
</organism>
<protein>
    <submittedName>
        <fullName evidence="1">Sporulation protein SpoOM</fullName>
    </submittedName>
</protein>
<comment type="caution">
    <text evidence="1">The sequence shown here is derived from an EMBL/GenBank/DDBJ whole genome shotgun (WGS) entry which is preliminary data.</text>
</comment>
<evidence type="ECO:0000313" key="1">
    <source>
        <dbReference type="EMBL" id="RBW69044.1"/>
    </source>
</evidence>
<dbReference type="OrthoDB" id="2351239at2"/>
<dbReference type="AlphaFoldDB" id="A0A366XY15"/>
<dbReference type="PANTHER" id="PTHR40053:SF1">
    <property type="entry name" value="SPORULATION-CONTROL PROTEIN SPO0M"/>
    <property type="match status" value="1"/>
</dbReference>
<proteinExistence type="predicted"/>
<sequence>MSFMKKMLSSVGIGAAKVDTQLVQEEIQAGGKMSGRVVISGGSVQQDIDNIYLTLMTTYEKEHDDRKVTEEVVIAQYLISERFTIFPNKTEEIDFEFDIPMDTPITGGYSKVWVQTGLDIKNAIDPSDRDYLQIKAHPLAEEVFSALTDLGFKLRKVNNEAVPYRMQKRLPFVQEFEFIPISGPFQNKLDELEIVFFLSEESCELFMEVDRRAKGLGGLFSEMLDMDEARVRFTFTENELPVLTEQLEEVIRRFS</sequence>
<dbReference type="Pfam" id="PF07070">
    <property type="entry name" value="Spo0M"/>
    <property type="match status" value="1"/>
</dbReference>
<dbReference type="Proteomes" id="UP000253314">
    <property type="component" value="Unassembled WGS sequence"/>
</dbReference>
<accession>A0A366XY15</accession>
<keyword evidence="2" id="KW-1185">Reference proteome</keyword>
<dbReference type="EMBL" id="QOCW01000014">
    <property type="protein sequence ID" value="RBW69044.1"/>
    <property type="molecule type" value="Genomic_DNA"/>
</dbReference>
<dbReference type="PANTHER" id="PTHR40053">
    <property type="entry name" value="SPORULATION-CONTROL PROTEIN SPO0M"/>
    <property type="match status" value="1"/>
</dbReference>
<reference evidence="1 2" key="1">
    <citation type="submission" date="2018-07" db="EMBL/GenBank/DDBJ databases">
        <title>Lottiidibacillus patelloidae gen. nov., sp. nov., isolated from the intestinal tract of a marine limpet and the reclassification of B. taeanensis BH030017T, B. algicola KMM 3737T and B. hwajinpoensis SW-72T as genus Lottiidibacillus.</title>
        <authorList>
            <person name="Liu R."/>
            <person name="Huang Z."/>
        </authorList>
    </citation>
    <scope>NUCLEOTIDE SEQUENCE [LARGE SCALE GENOMIC DNA]</scope>
    <source>
        <strain evidence="1 2">BH030017</strain>
    </source>
</reference>
<name>A0A366XY15_9BACI</name>
<dbReference type="InterPro" id="IPR009776">
    <property type="entry name" value="Spore_0_M"/>
</dbReference>
<gene>
    <name evidence="1" type="ORF">DS031_13525</name>
</gene>